<dbReference type="NCBIfam" id="NF037970">
    <property type="entry name" value="vanZ_1"/>
    <property type="match status" value="1"/>
</dbReference>
<dbReference type="Proteomes" id="UP001172082">
    <property type="component" value="Unassembled WGS sequence"/>
</dbReference>
<accession>A0ABT8KVD4</accession>
<comment type="caution">
    <text evidence="3">The sequence shown here is derived from an EMBL/GenBank/DDBJ whole genome shotgun (WGS) entry which is preliminary data.</text>
</comment>
<reference evidence="3" key="1">
    <citation type="submission" date="2023-06" db="EMBL/GenBank/DDBJ databases">
        <title>Genomic of Parafulvivirga corallium.</title>
        <authorList>
            <person name="Wang G."/>
        </authorList>
    </citation>
    <scope>NUCLEOTIDE SEQUENCE</scope>
    <source>
        <strain evidence="3">BMA10</strain>
    </source>
</reference>
<keyword evidence="1" id="KW-0472">Membrane</keyword>
<feature type="transmembrane region" description="Helical" evidence="1">
    <location>
        <begin position="71"/>
        <end position="93"/>
    </location>
</feature>
<evidence type="ECO:0000256" key="1">
    <source>
        <dbReference type="SAM" id="Phobius"/>
    </source>
</evidence>
<keyword evidence="1" id="KW-1133">Transmembrane helix</keyword>
<protein>
    <submittedName>
        <fullName evidence="3">VanZ family protein</fullName>
    </submittedName>
</protein>
<proteinExistence type="predicted"/>
<evidence type="ECO:0000313" key="3">
    <source>
        <dbReference type="EMBL" id="MDN5203583.1"/>
    </source>
</evidence>
<feature type="transmembrane region" description="Helical" evidence="1">
    <location>
        <begin position="42"/>
        <end position="59"/>
    </location>
</feature>
<keyword evidence="4" id="KW-1185">Reference proteome</keyword>
<evidence type="ECO:0000313" key="4">
    <source>
        <dbReference type="Proteomes" id="UP001172082"/>
    </source>
</evidence>
<dbReference type="InterPro" id="IPR006976">
    <property type="entry name" value="VanZ-like"/>
</dbReference>
<name>A0ABT8KVD4_9BACT</name>
<dbReference type="EMBL" id="JAUJEA010000007">
    <property type="protein sequence ID" value="MDN5203583.1"/>
    <property type="molecule type" value="Genomic_DNA"/>
</dbReference>
<dbReference type="PANTHER" id="PTHR28008">
    <property type="entry name" value="DOMAIN PROTEIN, PUTATIVE (AFU_ORTHOLOGUE AFUA_3G10980)-RELATED"/>
    <property type="match status" value="1"/>
</dbReference>
<gene>
    <name evidence="3" type="ORF">QQ008_19500</name>
</gene>
<sequence length="123" mass="13745">MFIKYNALTLIWVLLIAILTLTPGNSVPDVGFWYFPHMDKVVHLGIFAVLVFLMIRGLRKQSSFPGIQKRAIGASILISLIYGVLIELIQIFVPFRSFEFEDVIANAVGCGTGYLVTNLVQKI</sequence>
<organism evidence="3 4">
    <name type="scientific">Splendidivirga corallicola</name>
    <dbReference type="NCBI Taxonomy" id="3051826"/>
    <lineage>
        <taxon>Bacteria</taxon>
        <taxon>Pseudomonadati</taxon>
        <taxon>Bacteroidota</taxon>
        <taxon>Cytophagia</taxon>
        <taxon>Cytophagales</taxon>
        <taxon>Splendidivirgaceae</taxon>
        <taxon>Splendidivirga</taxon>
    </lineage>
</organism>
<feature type="domain" description="VanZ-like" evidence="2">
    <location>
        <begin position="19"/>
        <end position="120"/>
    </location>
</feature>
<keyword evidence="1" id="KW-0812">Transmembrane</keyword>
<dbReference type="PANTHER" id="PTHR28008:SF1">
    <property type="entry name" value="DOMAIN PROTEIN, PUTATIVE (AFU_ORTHOLOGUE AFUA_3G10980)-RELATED"/>
    <property type="match status" value="1"/>
</dbReference>
<dbReference type="RefSeq" id="WP_346753604.1">
    <property type="nucleotide sequence ID" value="NZ_JAUJEA010000007.1"/>
</dbReference>
<dbReference type="Pfam" id="PF04892">
    <property type="entry name" value="VanZ"/>
    <property type="match status" value="1"/>
</dbReference>
<evidence type="ECO:0000259" key="2">
    <source>
        <dbReference type="Pfam" id="PF04892"/>
    </source>
</evidence>